<dbReference type="RefSeq" id="WP_082194562.1">
    <property type="nucleotide sequence ID" value="NZ_CP017562.2"/>
</dbReference>
<accession>A0A8F4KHQ6</accession>
<dbReference type="EMBL" id="CP017562">
    <property type="protein sequence ID" value="QXE07298.1"/>
    <property type="molecule type" value="Genomic_DNA"/>
</dbReference>
<dbReference type="Proteomes" id="UP000179860">
    <property type="component" value="Chromosome 2"/>
</dbReference>
<name>A0A8F4KHQ6_9BURK</name>
<protein>
    <submittedName>
        <fullName evidence="1">PAAR domain-containing protein</fullName>
    </submittedName>
</protein>
<keyword evidence="2" id="KW-1185">Reference proteome</keyword>
<dbReference type="OrthoDB" id="8594232at2"/>
<proteinExistence type="predicted"/>
<evidence type="ECO:0000313" key="2">
    <source>
        <dbReference type="Proteomes" id="UP000179860"/>
    </source>
</evidence>
<reference evidence="1" key="1">
    <citation type="submission" date="2016-09" db="EMBL/GenBank/DDBJ databases">
        <title>The Complete Genome of Burkholderia sprentiae wsm5005.</title>
        <authorList>
            <person name="De Meyer S."/>
            <person name="Wang P."/>
            <person name="Terpolilli J."/>
        </authorList>
    </citation>
    <scope>NUCLEOTIDE SEQUENCE [LARGE SCALE GENOMIC DNA]</scope>
    <source>
        <strain evidence="1">WSM5005</strain>
    </source>
</reference>
<evidence type="ECO:0000313" key="1">
    <source>
        <dbReference type="EMBL" id="QXE07298.1"/>
    </source>
</evidence>
<sequence length="96" mass="10324">MSVRHDIRDGDSTTANGRVIATLGNDMIDGRAAAYEGDPVVCPTCNTTGKIVCVGERVPERGPDRRQSALSGDWCLCDCRPCPLLIPSQYRSSARA</sequence>
<organism evidence="1 2">
    <name type="scientific">Paraburkholderia sprentiae WSM5005</name>
    <dbReference type="NCBI Taxonomy" id="754502"/>
    <lineage>
        <taxon>Bacteria</taxon>
        <taxon>Pseudomonadati</taxon>
        <taxon>Pseudomonadota</taxon>
        <taxon>Betaproteobacteria</taxon>
        <taxon>Burkholderiales</taxon>
        <taxon>Burkholderiaceae</taxon>
        <taxon>Paraburkholderia</taxon>
    </lineage>
</organism>
<dbReference type="AlphaFoldDB" id="A0A8F4KHQ6"/>
<dbReference type="Pfam" id="PF05488">
    <property type="entry name" value="PAAR_motif"/>
    <property type="match status" value="1"/>
</dbReference>
<dbReference type="InterPro" id="IPR008727">
    <property type="entry name" value="PAAR_motif"/>
</dbReference>
<gene>
    <name evidence="1" type="ORF">BJG93_35730</name>
</gene>
<dbReference type="KEGG" id="pspw:BJG93_35730"/>
<dbReference type="CDD" id="cd14744">
    <property type="entry name" value="PAAR_CT_2"/>
    <property type="match status" value="1"/>
</dbReference>